<evidence type="ECO:0000259" key="2">
    <source>
        <dbReference type="Pfam" id="PF02698"/>
    </source>
</evidence>
<feature type="domain" description="DUF218" evidence="2">
    <location>
        <begin position="45"/>
        <end position="160"/>
    </location>
</feature>
<organism evidence="3 4">
    <name type="scientific">Nocardiopsis gilva YIM 90087</name>
    <dbReference type="NCBI Taxonomy" id="1235441"/>
    <lineage>
        <taxon>Bacteria</taxon>
        <taxon>Bacillati</taxon>
        <taxon>Actinomycetota</taxon>
        <taxon>Actinomycetes</taxon>
        <taxon>Streptosporangiales</taxon>
        <taxon>Nocardiopsidaceae</taxon>
        <taxon>Nocardiopsis</taxon>
    </lineage>
</organism>
<gene>
    <name evidence="3" type="ORF">CDO52_22275</name>
</gene>
<evidence type="ECO:0000313" key="4">
    <source>
        <dbReference type="Proteomes" id="UP000215005"/>
    </source>
</evidence>
<evidence type="ECO:0000313" key="3">
    <source>
        <dbReference type="EMBL" id="ASU85153.1"/>
    </source>
</evidence>
<feature type="transmembrane region" description="Helical" evidence="1">
    <location>
        <begin position="6"/>
        <end position="28"/>
    </location>
</feature>
<dbReference type="KEGG" id="ngv:CDO52_22275"/>
<dbReference type="PANTHER" id="PTHR30336">
    <property type="entry name" value="INNER MEMBRANE PROTEIN, PROBABLE PERMEASE"/>
    <property type="match status" value="1"/>
</dbReference>
<keyword evidence="4" id="KW-1185">Reference proteome</keyword>
<dbReference type="InterPro" id="IPR003848">
    <property type="entry name" value="DUF218"/>
</dbReference>
<dbReference type="Pfam" id="PF02698">
    <property type="entry name" value="DUF218"/>
    <property type="match status" value="1"/>
</dbReference>
<name>A0A223SAN1_9ACTN</name>
<dbReference type="RefSeq" id="WP_033301297.1">
    <property type="nucleotide sequence ID" value="NZ_ANBG01000312.1"/>
</dbReference>
<dbReference type="InterPro" id="IPR051599">
    <property type="entry name" value="Cell_Envelope_Assoc"/>
</dbReference>
<accession>A0A223SAN1</accession>
<evidence type="ECO:0000256" key="1">
    <source>
        <dbReference type="SAM" id="Phobius"/>
    </source>
</evidence>
<dbReference type="CDD" id="cd06259">
    <property type="entry name" value="YdcF-like"/>
    <property type="match status" value="1"/>
</dbReference>
<dbReference type="PANTHER" id="PTHR30336:SF6">
    <property type="entry name" value="INTEGRAL MEMBRANE PROTEIN"/>
    <property type="match status" value="1"/>
</dbReference>
<keyword evidence="1" id="KW-0472">Membrane</keyword>
<protein>
    <recommendedName>
        <fullName evidence="2">DUF218 domain-containing protein</fullName>
    </recommendedName>
</protein>
<sequence>MRVDPGLWTAVAGAGVALAVAPTAWALLATARRRFDTEGAPTRTVAIVLGAAVWPSGPCPLLARRLDLSARLFHSGKVRAILVSGDNRALSNFETDAMTDYLVDRGVPTASIVADPHGYRTWDTCIRARATYGVDSAIIVTQSFHLPRAVALCRAAGIDAVGVGDPRVGGRTRSVVLGYARELGANAKAVRDAVLRPAPLKEDPPVDDLRSALS</sequence>
<dbReference type="EMBL" id="CP022753">
    <property type="protein sequence ID" value="ASU85153.1"/>
    <property type="molecule type" value="Genomic_DNA"/>
</dbReference>
<reference evidence="3 4" key="1">
    <citation type="submission" date="2017-08" db="EMBL/GenBank/DDBJ databases">
        <title>The complete genome sequence of Nocardiopsis gilva YIM 90087.</title>
        <authorList>
            <person name="Yin M."/>
            <person name="Tang S."/>
        </authorList>
    </citation>
    <scope>NUCLEOTIDE SEQUENCE [LARGE SCALE GENOMIC DNA]</scope>
    <source>
        <strain evidence="3 4">YIM 90087</strain>
    </source>
</reference>
<keyword evidence="1" id="KW-1133">Transmembrane helix</keyword>
<dbReference type="OrthoDB" id="9782395at2"/>
<dbReference type="AlphaFoldDB" id="A0A223SAN1"/>
<dbReference type="Proteomes" id="UP000215005">
    <property type="component" value="Chromosome"/>
</dbReference>
<proteinExistence type="predicted"/>
<keyword evidence="1" id="KW-0812">Transmembrane</keyword>
<dbReference type="GO" id="GO:0005886">
    <property type="term" value="C:plasma membrane"/>
    <property type="evidence" value="ECO:0007669"/>
    <property type="project" value="TreeGrafter"/>
</dbReference>